<gene>
    <name evidence="18" type="primary">ddl</name>
    <name evidence="23" type="ORF">CWI84_07190</name>
</gene>
<dbReference type="Pfam" id="PF01820">
    <property type="entry name" value="Dala_Dala_lig_N"/>
    <property type="match status" value="1"/>
</dbReference>
<dbReference type="UniPathway" id="UPA00219"/>
<evidence type="ECO:0000256" key="4">
    <source>
        <dbReference type="ARBA" id="ARBA00004752"/>
    </source>
</evidence>
<dbReference type="FunFam" id="3.40.50.20:FF:000013">
    <property type="entry name" value="D-alanine--D-alanine ligase"/>
    <property type="match status" value="1"/>
</dbReference>
<keyword evidence="10 21" id="KW-0547">Nucleotide-binding</keyword>
<dbReference type="InterPro" id="IPR013815">
    <property type="entry name" value="ATP_grasp_subdomain_1"/>
</dbReference>
<keyword evidence="14 18" id="KW-0573">Peptidoglycan synthesis</keyword>
<proteinExistence type="inferred from homology"/>
<dbReference type="PROSITE" id="PS00844">
    <property type="entry name" value="DALA_DALA_LIGASE_2"/>
    <property type="match status" value="1"/>
</dbReference>
<dbReference type="GO" id="GO:0046872">
    <property type="term" value="F:metal ion binding"/>
    <property type="evidence" value="ECO:0007669"/>
    <property type="project" value="UniProtKB-KW"/>
</dbReference>
<evidence type="ECO:0000259" key="22">
    <source>
        <dbReference type="PROSITE" id="PS50975"/>
    </source>
</evidence>
<dbReference type="PIRSF" id="PIRSF039102">
    <property type="entry name" value="Ddl/VanB"/>
    <property type="match status" value="1"/>
</dbReference>
<dbReference type="EMBL" id="PIQH01000006">
    <property type="protein sequence ID" value="RUO80078.1"/>
    <property type="molecule type" value="Genomic_DNA"/>
</dbReference>
<evidence type="ECO:0000256" key="21">
    <source>
        <dbReference type="PROSITE-ProRule" id="PRU00409"/>
    </source>
</evidence>
<evidence type="ECO:0000256" key="19">
    <source>
        <dbReference type="PIRSR" id="PIRSR039102-1"/>
    </source>
</evidence>
<comment type="pathway">
    <text evidence="4 18">Cell wall biogenesis; peptidoglycan biosynthesis.</text>
</comment>
<evidence type="ECO:0000256" key="18">
    <source>
        <dbReference type="HAMAP-Rule" id="MF_00047"/>
    </source>
</evidence>
<keyword evidence="16 18" id="KW-0961">Cell wall biogenesis/degradation</keyword>
<dbReference type="PROSITE" id="PS00843">
    <property type="entry name" value="DALA_DALA_LIGASE_1"/>
    <property type="match status" value="1"/>
</dbReference>
<evidence type="ECO:0000313" key="24">
    <source>
        <dbReference type="Proteomes" id="UP000287996"/>
    </source>
</evidence>
<dbReference type="RefSeq" id="WP_126841915.1">
    <property type="nucleotide sequence ID" value="NZ_PIQH01000006.1"/>
</dbReference>
<evidence type="ECO:0000256" key="10">
    <source>
        <dbReference type="ARBA" id="ARBA00022741"/>
    </source>
</evidence>
<dbReference type="SUPFAM" id="SSF52440">
    <property type="entry name" value="PreATP-grasp domain"/>
    <property type="match status" value="1"/>
</dbReference>
<feature type="binding site" evidence="20">
    <location>
        <position position="273"/>
    </location>
    <ligand>
        <name>Mg(2+)</name>
        <dbReference type="ChEBI" id="CHEBI:18420"/>
        <label>2</label>
    </ligand>
</feature>
<organism evidence="23 24">
    <name type="scientific">Idiomarina tyrosinivorans</name>
    <dbReference type="NCBI Taxonomy" id="1445662"/>
    <lineage>
        <taxon>Bacteria</taxon>
        <taxon>Pseudomonadati</taxon>
        <taxon>Pseudomonadota</taxon>
        <taxon>Gammaproteobacteria</taxon>
        <taxon>Alteromonadales</taxon>
        <taxon>Idiomarinaceae</taxon>
        <taxon>Idiomarina</taxon>
    </lineage>
</organism>
<evidence type="ECO:0000256" key="2">
    <source>
        <dbReference type="ARBA" id="ARBA00003921"/>
    </source>
</evidence>
<comment type="cofactor">
    <cofactor evidence="1">
        <name>Mn(2+)</name>
        <dbReference type="ChEBI" id="CHEBI:29035"/>
    </cofactor>
</comment>
<evidence type="ECO:0000256" key="13">
    <source>
        <dbReference type="ARBA" id="ARBA00022960"/>
    </source>
</evidence>
<keyword evidence="24" id="KW-1185">Reference proteome</keyword>
<dbReference type="Gene3D" id="3.40.50.20">
    <property type="match status" value="1"/>
</dbReference>
<dbReference type="GO" id="GO:0009252">
    <property type="term" value="P:peptidoglycan biosynthetic process"/>
    <property type="evidence" value="ECO:0007669"/>
    <property type="project" value="UniProtKB-UniRule"/>
</dbReference>
<dbReference type="InterPro" id="IPR016185">
    <property type="entry name" value="PreATP-grasp_dom_sf"/>
</dbReference>
<dbReference type="InterPro" id="IPR011127">
    <property type="entry name" value="Dala_Dala_lig_N"/>
</dbReference>
<evidence type="ECO:0000256" key="5">
    <source>
        <dbReference type="ARBA" id="ARBA00010871"/>
    </source>
</evidence>
<evidence type="ECO:0000256" key="17">
    <source>
        <dbReference type="ARBA" id="ARBA00047614"/>
    </source>
</evidence>
<dbReference type="NCBIfam" id="NF002378">
    <property type="entry name" value="PRK01372.1"/>
    <property type="match status" value="1"/>
</dbReference>
<dbReference type="GO" id="GO:0008716">
    <property type="term" value="F:D-alanine-D-alanine ligase activity"/>
    <property type="evidence" value="ECO:0007669"/>
    <property type="project" value="UniProtKB-UniRule"/>
</dbReference>
<evidence type="ECO:0000256" key="20">
    <source>
        <dbReference type="PIRSR" id="PIRSR039102-3"/>
    </source>
</evidence>
<dbReference type="InterPro" id="IPR005905">
    <property type="entry name" value="D_ala_D_ala"/>
</dbReference>
<keyword evidence="13 18" id="KW-0133">Cell shape</keyword>
<dbReference type="GO" id="GO:0005829">
    <property type="term" value="C:cytosol"/>
    <property type="evidence" value="ECO:0007669"/>
    <property type="project" value="TreeGrafter"/>
</dbReference>
<evidence type="ECO:0000256" key="16">
    <source>
        <dbReference type="ARBA" id="ARBA00023316"/>
    </source>
</evidence>
<dbReference type="Gene3D" id="3.30.1490.20">
    <property type="entry name" value="ATP-grasp fold, A domain"/>
    <property type="match status" value="1"/>
</dbReference>
<dbReference type="GO" id="GO:0005524">
    <property type="term" value="F:ATP binding"/>
    <property type="evidence" value="ECO:0007669"/>
    <property type="project" value="UniProtKB-UniRule"/>
</dbReference>
<dbReference type="InterPro" id="IPR011095">
    <property type="entry name" value="Dala_Dala_lig_C"/>
</dbReference>
<dbReference type="InterPro" id="IPR000291">
    <property type="entry name" value="D-Ala_lig_Van_CS"/>
</dbReference>
<comment type="catalytic activity">
    <reaction evidence="17 18">
        <text>2 D-alanine + ATP = D-alanyl-D-alanine + ADP + phosphate + H(+)</text>
        <dbReference type="Rhea" id="RHEA:11224"/>
        <dbReference type="ChEBI" id="CHEBI:15378"/>
        <dbReference type="ChEBI" id="CHEBI:30616"/>
        <dbReference type="ChEBI" id="CHEBI:43474"/>
        <dbReference type="ChEBI" id="CHEBI:57416"/>
        <dbReference type="ChEBI" id="CHEBI:57822"/>
        <dbReference type="ChEBI" id="CHEBI:456216"/>
        <dbReference type="EC" id="6.3.2.4"/>
    </reaction>
</comment>
<keyword evidence="12 20" id="KW-0460">Magnesium</keyword>
<reference evidence="23 24" key="1">
    <citation type="journal article" date="2011" name="Front. Microbiol.">
        <title>Genomic signatures of strain selection and enhancement in Bacillus atrophaeus var. globigii, a historical biowarfare simulant.</title>
        <authorList>
            <person name="Gibbons H.S."/>
            <person name="Broomall S.M."/>
            <person name="McNew L.A."/>
            <person name="Daligault H."/>
            <person name="Chapman C."/>
            <person name="Bruce D."/>
            <person name="Karavis M."/>
            <person name="Krepps M."/>
            <person name="McGregor P.A."/>
            <person name="Hong C."/>
            <person name="Park K.H."/>
            <person name="Akmal A."/>
            <person name="Feldman A."/>
            <person name="Lin J.S."/>
            <person name="Chang W.E."/>
            <person name="Higgs B.W."/>
            <person name="Demirev P."/>
            <person name="Lindquist J."/>
            <person name="Liem A."/>
            <person name="Fochler E."/>
            <person name="Read T.D."/>
            <person name="Tapia R."/>
            <person name="Johnson S."/>
            <person name="Bishop-Lilly K.A."/>
            <person name="Detter C."/>
            <person name="Han C."/>
            <person name="Sozhamannan S."/>
            <person name="Rosenzweig C.N."/>
            <person name="Skowronski E.W."/>
        </authorList>
    </citation>
    <scope>NUCLEOTIDE SEQUENCE [LARGE SCALE GENOMIC DNA]</scope>
    <source>
        <strain evidence="23 24">CC-PW-9</strain>
    </source>
</reference>
<dbReference type="EC" id="6.3.2.4" evidence="6 18"/>
<dbReference type="PANTHER" id="PTHR23132:SF23">
    <property type="entry name" value="D-ALANINE--D-ALANINE LIGASE B"/>
    <property type="match status" value="1"/>
</dbReference>
<dbReference type="SUPFAM" id="SSF56059">
    <property type="entry name" value="Glutathione synthetase ATP-binding domain-like"/>
    <property type="match status" value="1"/>
</dbReference>
<feature type="active site" evidence="19">
    <location>
        <position position="151"/>
    </location>
</feature>
<dbReference type="Proteomes" id="UP000287996">
    <property type="component" value="Unassembled WGS sequence"/>
</dbReference>
<dbReference type="GO" id="GO:0071555">
    <property type="term" value="P:cell wall organization"/>
    <property type="evidence" value="ECO:0007669"/>
    <property type="project" value="UniProtKB-KW"/>
</dbReference>
<evidence type="ECO:0000256" key="14">
    <source>
        <dbReference type="ARBA" id="ARBA00022984"/>
    </source>
</evidence>
<keyword evidence="9 20" id="KW-0479">Metal-binding</keyword>
<keyword evidence="7 18" id="KW-0963">Cytoplasm</keyword>
<comment type="cofactor">
    <cofactor evidence="20">
        <name>Mg(2+)</name>
        <dbReference type="ChEBI" id="CHEBI:18420"/>
    </cofactor>
    <cofactor evidence="20">
        <name>Mn(2+)</name>
        <dbReference type="ChEBI" id="CHEBI:29035"/>
    </cofactor>
    <text evidence="20">Binds 2 magnesium or manganese ions per subunit.</text>
</comment>
<dbReference type="FunFam" id="3.30.470.20:FF:000008">
    <property type="entry name" value="D-alanine--D-alanine ligase"/>
    <property type="match status" value="1"/>
</dbReference>
<dbReference type="Pfam" id="PF07478">
    <property type="entry name" value="Dala_Dala_lig_C"/>
    <property type="match status" value="1"/>
</dbReference>
<keyword evidence="8 18" id="KW-0436">Ligase</keyword>
<accession>A0A432ZQG3</accession>
<feature type="binding site" evidence="20">
    <location>
        <position position="271"/>
    </location>
    <ligand>
        <name>Mg(2+)</name>
        <dbReference type="ChEBI" id="CHEBI:18420"/>
        <label>2</label>
    </ligand>
</feature>
<evidence type="ECO:0000256" key="3">
    <source>
        <dbReference type="ARBA" id="ARBA00004496"/>
    </source>
</evidence>
<dbReference type="AlphaFoldDB" id="A0A432ZQG3"/>
<evidence type="ECO:0000256" key="9">
    <source>
        <dbReference type="ARBA" id="ARBA00022723"/>
    </source>
</evidence>
<evidence type="ECO:0000256" key="11">
    <source>
        <dbReference type="ARBA" id="ARBA00022840"/>
    </source>
</evidence>
<protein>
    <recommendedName>
        <fullName evidence="6 18">D-alanine--D-alanine ligase</fullName>
        <ecNumber evidence="6 18">6.3.2.4</ecNumber>
    </recommendedName>
    <alternativeName>
        <fullName evidence="18">D-Ala-D-Ala ligase</fullName>
    </alternativeName>
    <alternativeName>
        <fullName evidence="18">D-alanylalanine synthetase</fullName>
    </alternativeName>
</protein>
<dbReference type="PANTHER" id="PTHR23132">
    <property type="entry name" value="D-ALANINE--D-ALANINE LIGASE"/>
    <property type="match status" value="1"/>
</dbReference>
<dbReference type="HAMAP" id="MF_00047">
    <property type="entry name" value="Dala_Dala_lig"/>
    <property type="match status" value="1"/>
</dbReference>
<evidence type="ECO:0000256" key="6">
    <source>
        <dbReference type="ARBA" id="ARBA00012216"/>
    </source>
</evidence>
<comment type="similarity">
    <text evidence="5 18">Belongs to the D-alanine--D-alanine ligase family.</text>
</comment>
<dbReference type="PROSITE" id="PS50975">
    <property type="entry name" value="ATP_GRASP"/>
    <property type="match status" value="1"/>
</dbReference>
<keyword evidence="11 21" id="KW-0067">ATP-binding</keyword>
<evidence type="ECO:0000256" key="15">
    <source>
        <dbReference type="ARBA" id="ARBA00023211"/>
    </source>
</evidence>
<comment type="subcellular location">
    <subcellularLocation>
        <location evidence="3 18">Cytoplasm</location>
    </subcellularLocation>
</comment>
<dbReference type="InterPro" id="IPR011761">
    <property type="entry name" value="ATP-grasp"/>
</dbReference>
<evidence type="ECO:0000256" key="7">
    <source>
        <dbReference type="ARBA" id="ARBA00022490"/>
    </source>
</evidence>
<name>A0A432ZQG3_9GAMM</name>
<feature type="active site" evidence="19">
    <location>
        <position position="19"/>
    </location>
</feature>
<dbReference type="OrthoDB" id="9813261at2"/>
<comment type="function">
    <text evidence="2 18">Cell wall formation.</text>
</comment>
<keyword evidence="15 20" id="KW-0464">Manganese</keyword>
<sequence length="308" mass="32939">MKAADFGKVAVLMGGRSAEREISLKSGMAVLKALVNEGVDAHAFDPAAQPITDLLAQNFDRVFIALHGRGGEDGSIQGALDALELPYTGSGVLGCALAMDKVRTKQIWQAAGLPTARSIAVDSSHIAELDCEQVLTELGGRVIVKPAQEGSSIGMAIAANAEELRKALQQAAHYDQRLLVETWLQGPEYTVALLDNRALPVIRLQTSHAFYDYDAKYQANDTQYHCPAGLSESDELAVRSLAKAAFLSVAGSGWGRVDLMADSEGRWQLLEVNTVPGMTEKSLVPMAAKAAGISFGDLTLRILEQTME</sequence>
<evidence type="ECO:0000256" key="8">
    <source>
        <dbReference type="ARBA" id="ARBA00022598"/>
    </source>
</evidence>
<dbReference type="GO" id="GO:0008360">
    <property type="term" value="P:regulation of cell shape"/>
    <property type="evidence" value="ECO:0007669"/>
    <property type="project" value="UniProtKB-KW"/>
</dbReference>
<feature type="binding site" evidence="20">
    <location>
        <position position="258"/>
    </location>
    <ligand>
        <name>Mg(2+)</name>
        <dbReference type="ChEBI" id="CHEBI:18420"/>
        <label>1</label>
    </ligand>
</feature>
<feature type="active site" evidence="19">
    <location>
        <position position="282"/>
    </location>
</feature>
<evidence type="ECO:0000256" key="12">
    <source>
        <dbReference type="ARBA" id="ARBA00022842"/>
    </source>
</evidence>
<evidence type="ECO:0000256" key="1">
    <source>
        <dbReference type="ARBA" id="ARBA00001936"/>
    </source>
</evidence>
<dbReference type="NCBIfam" id="TIGR01205">
    <property type="entry name" value="D_ala_D_alaTIGR"/>
    <property type="match status" value="1"/>
</dbReference>
<evidence type="ECO:0000313" key="23">
    <source>
        <dbReference type="EMBL" id="RUO80078.1"/>
    </source>
</evidence>
<feature type="domain" description="ATP-grasp" evidence="22">
    <location>
        <begin position="105"/>
        <end position="304"/>
    </location>
</feature>
<comment type="caution">
    <text evidence="23">The sequence shown here is derived from an EMBL/GenBank/DDBJ whole genome shotgun (WGS) entry which is preliminary data.</text>
</comment>
<dbReference type="Gene3D" id="3.30.470.20">
    <property type="entry name" value="ATP-grasp fold, B domain"/>
    <property type="match status" value="1"/>
</dbReference>
<feature type="binding site" evidence="20">
    <location>
        <position position="271"/>
    </location>
    <ligand>
        <name>Mg(2+)</name>
        <dbReference type="ChEBI" id="CHEBI:18420"/>
        <label>1</label>
    </ligand>
</feature>